<reference evidence="1" key="1">
    <citation type="submission" date="2018-05" db="EMBL/GenBank/DDBJ databases">
        <authorList>
            <person name="Lanie J.A."/>
            <person name="Ng W.-L."/>
            <person name="Kazmierczak K.M."/>
            <person name="Andrzejewski T.M."/>
            <person name="Davidsen T.M."/>
            <person name="Wayne K.J."/>
            <person name="Tettelin H."/>
            <person name="Glass J.I."/>
            <person name="Rusch D."/>
            <person name="Podicherti R."/>
            <person name="Tsui H.-C.T."/>
            <person name="Winkler M.E."/>
        </authorList>
    </citation>
    <scope>NUCLEOTIDE SEQUENCE</scope>
</reference>
<name>A0A382I7A6_9ZZZZ</name>
<dbReference type="EMBL" id="UINC01065181">
    <property type="protein sequence ID" value="SVB94571.1"/>
    <property type="molecule type" value="Genomic_DNA"/>
</dbReference>
<organism evidence="1">
    <name type="scientific">marine metagenome</name>
    <dbReference type="NCBI Taxonomy" id="408172"/>
    <lineage>
        <taxon>unclassified sequences</taxon>
        <taxon>metagenomes</taxon>
        <taxon>ecological metagenomes</taxon>
    </lineage>
</organism>
<gene>
    <name evidence="1" type="ORF">METZ01_LOCUS247425</name>
</gene>
<sequence>MYYALVQYTIFICSVTQECLVLLGVSDCEELVGVTYRR</sequence>
<proteinExistence type="predicted"/>
<protein>
    <submittedName>
        <fullName evidence="1">Uncharacterized protein</fullName>
    </submittedName>
</protein>
<accession>A0A382I7A6</accession>
<evidence type="ECO:0000313" key="1">
    <source>
        <dbReference type="EMBL" id="SVB94571.1"/>
    </source>
</evidence>
<dbReference type="AlphaFoldDB" id="A0A382I7A6"/>